<feature type="disulfide bond" evidence="5">
    <location>
        <begin position="237"/>
        <end position="264"/>
    </location>
</feature>
<dbReference type="Proteomes" id="UP001046870">
    <property type="component" value="Chromosome 22"/>
</dbReference>
<feature type="disulfide bond" evidence="5">
    <location>
        <begin position="175"/>
        <end position="202"/>
    </location>
</feature>
<evidence type="ECO:0000256" key="5">
    <source>
        <dbReference type="PROSITE-ProRule" id="PRU00302"/>
    </source>
</evidence>
<keyword evidence="6" id="KW-0812">Transmembrane</keyword>
<dbReference type="Gene3D" id="2.10.70.10">
    <property type="entry name" value="Complement Module, domain 1"/>
    <property type="match status" value="6"/>
</dbReference>
<keyword evidence="3" id="KW-0106">Calcium</keyword>
<feature type="domain" description="Sushi" evidence="8">
    <location>
        <begin position="143"/>
        <end position="204"/>
    </location>
</feature>
<dbReference type="SUPFAM" id="SSF57535">
    <property type="entry name" value="Complement control module/SCR domain"/>
    <property type="match status" value="6"/>
</dbReference>
<evidence type="ECO:0000256" key="2">
    <source>
        <dbReference type="ARBA" id="ARBA00022737"/>
    </source>
</evidence>
<feature type="domain" description="Sushi" evidence="8">
    <location>
        <begin position="81"/>
        <end position="142"/>
    </location>
</feature>
<dbReference type="InterPro" id="IPR002396">
    <property type="entry name" value="Selectin_superfamily"/>
</dbReference>
<evidence type="ECO:0000313" key="9">
    <source>
        <dbReference type="EMBL" id="KAG7457191.1"/>
    </source>
</evidence>
<keyword evidence="2" id="KW-0677">Repeat</keyword>
<evidence type="ECO:0000256" key="1">
    <source>
        <dbReference type="ARBA" id="ARBA00022729"/>
    </source>
</evidence>
<dbReference type="CDD" id="cd00033">
    <property type="entry name" value="CCP"/>
    <property type="match status" value="6"/>
</dbReference>
<evidence type="ECO:0000313" key="10">
    <source>
        <dbReference type="Proteomes" id="UP001046870"/>
    </source>
</evidence>
<feature type="chain" id="PRO_5039029393" description="Sushi domain-containing protein" evidence="7">
    <location>
        <begin position="21"/>
        <end position="454"/>
    </location>
</feature>
<gene>
    <name evidence="9" type="ORF">MATL_G00243850</name>
</gene>
<feature type="domain" description="Sushi" evidence="8">
    <location>
        <begin position="329"/>
        <end position="390"/>
    </location>
</feature>
<dbReference type="FunFam" id="2.10.70.10:FF:000001">
    <property type="entry name" value="Selectin P"/>
    <property type="match status" value="6"/>
</dbReference>
<dbReference type="GO" id="GO:0007155">
    <property type="term" value="P:cell adhesion"/>
    <property type="evidence" value="ECO:0007669"/>
    <property type="project" value="InterPro"/>
</dbReference>
<dbReference type="Pfam" id="PF00084">
    <property type="entry name" value="Sushi"/>
    <property type="match status" value="6"/>
</dbReference>
<dbReference type="OrthoDB" id="406096at2759"/>
<evidence type="ECO:0000256" key="7">
    <source>
        <dbReference type="SAM" id="SignalP"/>
    </source>
</evidence>
<feature type="signal peptide" evidence="7">
    <location>
        <begin position="1"/>
        <end position="20"/>
    </location>
</feature>
<feature type="disulfide bond" evidence="5">
    <location>
        <begin position="299"/>
        <end position="326"/>
    </location>
</feature>
<evidence type="ECO:0000256" key="6">
    <source>
        <dbReference type="SAM" id="Phobius"/>
    </source>
</evidence>
<protein>
    <recommendedName>
        <fullName evidence="8">Sushi domain-containing protein</fullName>
    </recommendedName>
</protein>
<sequence>MQWEILLKSSCLLSLPPSCALPSVQAPQNGNVTCADSSGDLLYGSRCSFSCDPGFILHGYEVTTCGKSGNWIGERPVCQAVRCPSVQAPQNGNVTCADSSGDLLYGSRCSFSCDPGFILHGYEVTTCGKSGNWIGERPVCQAVRCPSVQAPQNGNVTCADSSGDLLYGSRCSFSCDPGFILRGYEVTTCGKSGNWIGERPVCQAVRCPSVQAPQNGNVTCADSSGDLLYGSRCSFSCDPGFILHGYEVTTCGKSGNWIGERPVCQAVRCPSVQAPQNGNVTCADSSGDLLYGSRCSFSCDPGFILRGYEVTTCGKSGNWIGERPVCQAVRCPSVQAPQNGNVTCADSSGDLLYGSRCSFSCDPGFILHGYEVTTCGKSGNWIGERPVCQAHPDPTLNPTSVVLATGGAAGLTCLFLAVWIVKRLKQKAKQFDVNSSIEDGTPPEVYKNSTESLI</sequence>
<feature type="domain" description="Sushi" evidence="8">
    <location>
        <begin position="17"/>
        <end position="80"/>
    </location>
</feature>
<comment type="caution">
    <text evidence="9">The sequence shown here is derived from an EMBL/GenBank/DDBJ whole genome shotgun (WGS) entry which is preliminary data.</text>
</comment>
<evidence type="ECO:0000256" key="4">
    <source>
        <dbReference type="ARBA" id="ARBA00023157"/>
    </source>
</evidence>
<dbReference type="EMBL" id="JAFDVH010000022">
    <property type="protein sequence ID" value="KAG7457191.1"/>
    <property type="molecule type" value="Genomic_DNA"/>
</dbReference>
<feature type="transmembrane region" description="Helical" evidence="6">
    <location>
        <begin position="401"/>
        <end position="421"/>
    </location>
</feature>
<dbReference type="PRINTS" id="PR00343">
    <property type="entry name" value="SELECTIN"/>
</dbReference>
<reference evidence="9" key="1">
    <citation type="submission" date="2021-01" db="EMBL/GenBank/DDBJ databases">
        <authorList>
            <person name="Zahm M."/>
            <person name="Roques C."/>
            <person name="Cabau C."/>
            <person name="Klopp C."/>
            <person name="Donnadieu C."/>
            <person name="Jouanno E."/>
            <person name="Lampietro C."/>
            <person name="Louis A."/>
            <person name="Herpin A."/>
            <person name="Echchiki A."/>
            <person name="Berthelot C."/>
            <person name="Parey E."/>
            <person name="Roest-Crollius H."/>
            <person name="Braasch I."/>
            <person name="Postlethwait J."/>
            <person name="Bobe J."/>
            <person name="Montfort J."/>
            <person name="Bouchez O."/>
            <person name="Begum T."/>
            <person name="Mejri S."/>
            <person name="Adams A."/>
            <person name="Chen W.-J."/>
            <person name="Guiguen Y."/>
        </authorList>
    </citation>
    <scope>NUCLEOTIDE SEQUENCE</scope>
    <source>
        <strain evidence="9">YG-15Mar2019-1</strain>
        <tissue evidence="9">Brain</tissue>
    </source>
</reference>
<keyword evidence="1 7" id="KW-0732">Signal</keyword>
<feature type="disulfide bond" evidence="5">
    <location>
        <begin position="51"/>
        <end position="78"/>
    </location>
</feature>
<keyword evidence="6" id="KW-1133">Transmembrane helix</keyword>
<evidence type="ECO:0000259" key="8">
    <source>
        <dbReference type="PROSITE" id="PS50923"/>
    </source>
</evidence>
<feature type="domain" description="Sushi" evidence="8">
    <location>
        <begin position="205"/>
        <end position="266"/>
    </location>
</feature>
<dbReference type="PANTHER" id="PTHR45656">
    <property type="entry name" value="PROTEIN CBR-CLEC-78"/>
    <property type="match status" value="1"/>
</dbReference>
<keyword evidence="4 5" id="KW-1015">Disulfide bond</keyword>
<organism evidence="9 10">
    <name type="scientific">Megalops atlanticus</name>
    <name type="common">Tarpon</name>
    <name type="synonym">Clupea gigantea</name>
    <dbReference type="NCBI Taxonomy" id="7932"/>
    <lineage>
        <taxon>Eukaryota</taxon>
        <taxon>Metazoa</taxon>
        <taxon>Chordata</taxon>
        <taxon>Craniata</taxon>
        <taxon>Vertebrata</taxon>
        <taxon>Euteleostomi</taxon>
        <taxon>Actinopterygii</taxon>
        <taxon>Neopterygii</taxon>
        <taxon>Teleostei</taxon>
        <taxon>Elopiformes</taxon>
        <taxon>Megalopidae</taxon>
        <taxon>Megalops</taxon>
    </lineage>
</organism>
<keyword evidence="5" id="KW-0768">Sushi</keyword>
<dbReference type="InterPro" id="IPR051277">
    <property type="entry name" value="SEZ6_CSMD_C4BPB_Regulators"/>
</dbReference>
<dbReference type="SMART" id="SM00032">
    <property type="entry name" value="CCP"/>
    <property type="match status" value="6"/>
</dbReference>
<feature type="disulfide bond" evidence="5">
    <location>
        <begin position="113"/>
        <end position="140"/>
    </location>
</feature>
<dbReference type="InterPro" id="IPR035976">
    <property type="entry name" value="Sushi/SCR/CCP_sf"/>
</dbReference>
<dbReference type="PANTHER" id="PTHR45656:SF4">
    <property type="entry name" value="PROTEIN CBR-CLEC-78"/>
    <property type="match status" value="1"/>
</dbReference>
<dbReference type="GO" id="GO:0016020">
    <property type="term" value="C:membrane"/>
    <property type="evidence" value="ECO:0007669"/>
    <property type="project" value="InterPro"/>
</dbReference>
<dbReference type="PROSITE" id="PS50923">
    <property type="entry name" value="SUSHI"/>
    <property type="match status" value="6"/>
</dbReference>
<accession>A0A9D3PG39</accession>
<name>A0A9D3PG39_MEGAT</name>
<feature type="disulfide bond" evidence="5">
    <location>
        <begin position="361"/>
        <end position="388"/>
    </location>
</feature>
<keyword evidence="6" id="KW-0472">Membrane</keyword>
<dbReference type="InterPro" id="IPR000436">
    <property type="entry name" value="Sushi_SCR_CCP_dom"/>
</dbReference>
<keyword evidence="10" id="KW-1185">Reference proteome</keyword>
<comment type="caution">
    <text evidence="5">Lacks conserved residue(s) required for the propagation of feature annotation.</text>
</comment>
<feature type="domain" description="Sushi" evidence="8">
    <location>
        <begin position="267"/>
        <end position="328"/>
    </location>
</feature>
<evidence type="ECO:0000256" key="3">
    <source>
        <dbReference type="ARBA" id="ARBA00022837"/>
    </source>
</evidence>
<proteinExistence type="predicted"/>
<dbReference type="AlphaFoldDB" id="A0A9D3PG39"/>